<reference evidence="1 2" key="1">
    <citation type="submission" date="2018-02" db="EMBL/GenBank/DDBJ databases">
        <title>Draft genome sequence of Mycobacterium virginiense isolated from mud of a swine farm in Japan.</title>
        <authorList>
            <person name="Ohya K."/>
        </authorList>
    </citation>
    <scope>NUCLEOTIDE SEQUENCE [LARGE SCALE GENOMIC DNA]</scope>
    <source>
        <strain evidence="1 2">GF75</strain>
    </source>
</reference>
<dbReference type="AlphaFoldDB" id="A0A9X7IQN6"/>
<comment type="caution">
    <text evidence="1">The sequence shown here is derived from an EMBL/GenBank/DDBJ whole genome shotgun (WGS) entry which is preliminary data.</text>
</comment>
<evidence type="ECO:0000313" key="1">
    <source>
        <dbReference type="EMBL" id="PQM53712.1"/>
    </source>
</evidence>
<keyword evidence="2" id="KW-1185">Reference proteome</keyword>
<sequence>METTADYAKIRDNIETVAVLAAAAHRGVEVLDLDDADSLSDDVKAAAADAIWNGLCAGIAGLDRLGR</sequence>
<dbReference type="Proteomes" id="UP000237911">
    <property type="component" value="Unassembled WGS sequence"/>
</dbReference>
<protein>
    <submittedName>
        <fullName evidence="1">Uncharacterized protein</fullName>
    </submittedName>
</protein>
<proteinExistence type="predicted"/>
<gene>
    <name evidence="1" type="ORF">C5U48_02565</name>
</gene>
<accession>A0A9X7IQN6</accession>
<name>A0A9X7IQN6_9MYCO</name>
<dbReference type="RefSeq" id="WP_105294528.1">
    <property type="nucleotide sequence ID" value="NZ_PUEV01000012.1"/>
</dbReference>
<evidence type="ECO:0000313" key="2">
    <source>
        <dbReference type="Proteomes" id="UP000237911"/>
    </source>
</evidence>
<organism evidence="1 2">
    <name type="scientific">Mycolicibacter virginiensis</name>
    <dbReference type="NCBI Taxonomy" id="1795032"/>
    <lineage>
        <taxon>Bacteria</taxon>
        <taxon>Bacillati</taxon>
        <taxon>Actinomycetota</taxon>
        <taxon>Actinomycetes</taxon>
        <taxon>Mycobacteriales</taxon>
        <taxon>Mycobacteriaceae</taxon>
        <taxon>Mycolicibacter</taxon>
    </lineage>
</organism>
<dbReference type="EMBL" id="PUEV01000012">
    <property type="protein sequence ID" value="PQM53712.1"/>
    <property type="molecule type" value="Genomic_DNA"/>
</dbReference>